<dbReference type="AlphaFoldDB" id="A0AAE0NZC0"/>
<feature type="compositionally biased region" description="Polar residues" evidence="1">
    <location>
        <begin position="24"/>
        <end position="39"/>
    </location>
</feature>
<reference evidence="2" key="1">
    <citation type="journal article" date="2023" name="Mol. Phylogenet. Evol.">
        <title>Genome-scale phylogeny and comparative genomics of the fungal order Sordariales.</title>
        <authorList>
            <person name="Hensen N."/>
            <person name="Bonometti L."/>
            <person name="Westerberg I."/>
            <person name="Brannstrom I.O."/>
            <person name="Guillou S."/>
            <person name="Cros-Aarteil S."/>
            <person name="Calhoun S."/>
            <person name="Haridas S."/>
            <person name="Kuo A."/>
            <person name="Mondo S."/>
            <person name="Pangilinan J."/>
            <person name="Riley R."/>
            <person name="LaButti K."/>
            <person name="Andreopoulos B."/>
            <person name="Lipzen A."/>
            <person name="Chen C."/>
            <person name="Yan M."/>
            <person name="Daum C."/>
            <person name="Ng V."/>
            <person name="Clum A."/>
            <person name="Steindorff A."/>
            <person name="Ohm R.A."/>
            <person name="Martin F."/>
            <person name="Silar P."/>
            <person name="Natvig D.O."/>
            <person name="Lalanne C."/>
            <person name="Gautier V."/>
            <person name="Ament-Velasquez S.L."/>
            <person name="Kruys A."/>
            <person name="Hutchinson M.I."/>
            <person name="Powell A.J."/>
            <person name="Barry K."/>
            <person name="Miller A.N."/>
            <person name="Grigoriev I.V."/>
            <person name="Debuchy R."/>
            <person name="Gladieux P."/>
            <person name="Hiltunen Thoren M."/>
            <person name="Johannesson H."/>
        </authorList>
    </citation>
    <scope>NUCLEOTIDE SEQUENCE</scope>
    <source>
        <strain evidence="2">CBS 232.78</strain>
    </source>
</reference>
<feature type="region of interest" description="Disordered" evidence="1">
    <location>
        <begin position="262"/>
        <end position="283"/>
    </location>
</feature>
<name>A0AAE0NZC0_9PEZI</name>
<dbReference type="GO" id="GO:0042790">
    <property type="term" value="P:nucleolar large rRNA transcription by RNA polymerase I"/>
    <property type="evidence" value="ECO:0007669"/>
    <property type="project" value="TreeGrafter"/>
</dbReference>
<reference evidence="2" key="2">
    <citation type="submission" date="2023-06" db="EMBL/GenBank/DDBJ databases">
        <authorList>
            <consortium name="Lawrence Berkeley National Laboratory"/>
            <person name="Haridas S."/>
            <person name="Hensen N."/>
            <person name="Bonometti L."/>
            <person name="Westerberg I."/>
            <person name="Brannstrom I.O."/>
            <person name="Guillou S."/>
            <person name="Cros-Aarteil S."/>
            <person name="Calhoun S."/>
            <person name="Kuo A."/>
            <person name="Mondo S."/>
            <person name="Pangilinan J."/>
            <person name="Riley R."/>
            <person name="LaButti K."/>
            <person name="Andreopoulos B."/>
            <person name="Lipzen A."/>
            <person name="Chen C."/>
            <person name="Yanf M."/>
            <person name="Daum C."/>
            <person name="Ng V."/>
            <person name="Clum A."/>
            <person name="Steindorff A."/>
            <person name="Ohm R."/>
            <person name="Martin F."/>
            <person name="Silar P."/>
            <person name="Natvig D."/>
            <person name="Lalanne C."/>
            <person name="Gautier V."/>
            <person name="Ament-velasquez S.L."/>
            <person name="Kruys A."/>
            <person name="Hutchinson M.I."/>
            <person name="Powell A.J."/>
            <person name="Barry K."/>
            <person name="Miller A.N."/>
            <person name="Grigoriev I.V."/>
            <person name="Debuchy R."/>
            <person name="Gladieux P."/>
            <person name="Thoren M.H."/>
            <person name="Johannesson H."/>
        </authorList>
    </citation>
    <scope>NUCLEOTIDE SEQUENCE</scope>
    <source>
        <strain evidence="2">CBS 232.78</strain>
    </source>
</reference>
<proteinExistence type="predicted"/>
<gene>
    <name evidence="2" type="ORF">B0H63DRAFT_507806</name>
</gene>
<comment type="caution">
    <text evidence="2">The sequence shown here is derived from an EMBL/GenBank/DDBJ whole genome shotgun (WGS) entry which is preliminary data.</text>
</comment>
<evidence type="ECO:0000256" key="1">
    <source>
        <dbReference type="SAM" id="MobiDB-lite"/>
    </source>
</evidence>
<feature type="region of interest" description="Disordered" evidence="1">
    <location>
        <begin position="441"/>
        <end position="462"/>
    </location>
</feature>
<feature type="region of interest" description="Disordered" evidence="1">
    <location>
        <begin position="489"/>
        <end position="538"/>
    </location>
</feature>
<dbReference type="PANTHER" id="PTHR28244">
    <property type="entry name" value="RNA POLYMERASE I-SPECIFIC TRANSCRIPTION INITIATION FACTOR RRN11"/>
    <property type="match status" value="1"/>
</dbReference>
<dbReference type="EMBL" id="JAULSW010000002">
    <property type="protein sequence ID" value="KAK3390463.1"/>
    <property type="molecule type" value="Genomic_DNA"/>
</dbReference>
<dbReference type="GO" id="GO:0001164">
    <property type="term" value="F:RNA polymerase I core promoter sequence-specific DNA binding"/>
    <property type="evidence" value="ECO:0007669"/>
    <property type="project" value="TreeGrafter"/>
</dbReference>
<evidence type="ECO:0000313" key="3">
    <source>
        <dbReference type="Proteomes" id="UP001285441"/>
    </source>
</evidence>
<dbReference type="GO" id="GO:0017025">
    <property type="term" value="F:TBP-class protein binding"/>
    <property type="evidence" value="ECO:0007669"/>
    <property type="project" value="TreeGrafter"/>
</dbReference>
<dbReference type="GO" id="GO:0070860">
    <property type="term" value="C:RNA polymerase I core factor complex"/>
    <property type="evidence" value="ECO:0007669"/>
    <property type="project" value="TreeGrafter"/>
</dbReference>
<feature type="compositionally biased region" description="Acidic residues" evidence="1">
    <location>
        <begin position="351"/>
        <end position="375"/>
    </location>
</feature>
<dbReference type="PANTHER" id="PTHR28244:SF1">
    <property type="entry name" value="RNA POLYMERASE I-SPECIFIC TRANSCRIPTION INITIATION FACTOR RRN11"/>
    <property type="match status" value="1"/>
</dbReference>
<dbReference type="Proteomes" id="UP001285441">
    <property type="component" value="Unassembled WGS sequence"/>
</dbReference>
<dbReference type="InterPro" id="IPR053029">
    <property type="entry name" value="RNA_pol_I-specific_init_factor"/>
</dbReference>
<feature type="compositionally biased region" description="Basic and acidic residues" evidence="1">
    <location>
        <begin position="445"/>
        <end position="458"/>
    </location>
</feature>
<feature type="region of interest" description="Disordered" evidence="1">
    <location>
        <begin position="348"/>
        <end position="389"/>
    </location>
</feature>
<feature type="compositionally biased region" description="Basic residues" evidence="1">
    <location>
        <begin position="63"/>
        <end position="87"/>
    </location>
</feature>
<organism evidence="2 3">
    <name type="scientific">Podospora didyma</name>
    <dbReference type="NCBI Taxonomy" id="330526"/>
    <lineage>
        <taxon>Eukaryota</taxon>
        <taxon>Fungi</taxon>
        <taxon>Dikarya</taxon>
        <taxon>Ascomycota</taxon>
        <taxon>Pezizomycotina</taxon>
        <taxon>Sordariomycetes</taxon>
        <taxon>Sordariomycetidae</taxon>
        <taxon>Sordariales</taxon>
        <taxon>Podosporaceae</taxon>
        <taxon>Podospora</taxon>
    </lineage>
</organism>
<feature type="compositionally biased region" description="Basic residues" evidence="1">
    <location>
        <begin position="1"/>
        <end position="11"/>
    </location>
</feature>
<feature type="compositionally biased region" description="Acidic residues" evidence="1">
    <location>
        <begin position="494"/>
        <end position="518"/>
    </location>
</feature>
<accession>A0AAE0NZC0</accession>
<sequence>MSQAPSKRKRASSTTSTAAAGGSNSPVINPLSHSPSTLKQFARAGHAPDQPLPSLIHPGFPHRPVRRRRKQPKSSRGGGRNRSRSRSHGSGLNNDGDDEDFDVSEWENDSVDEDDEEENEAKTSVLKYEDKDEDFDTAVGLRRTRSMSRGQPLDDEVTDNNDGDDNSDGDGSNSSKKRISHLHSSGRSRTAQDYYRRVGCLAAAVQRFLSEGDLTGARRAFGLLVRARVHGDRYVDLRHDGFWELGAEVLIREGEEAQAKALLGGGDDNGYGYDNDDDDEKERKRRHVAAAALERLKAYYGTLVQQHQYVKQTPRLLNALDFYPALFGCEMESVHAEHARALNRLETKDFNDDDDDDEDQGDAMDIDVKYDDDDGSVSPLPPREAKLRRHKDALRLATLEQMQDLARRMDTIMEGPPFSKDYELRRLRAMVALFIGDLCMPSAPRSERQNAEGETARESHRKRARRLLRLNKQSGGGDFEEQWLLDLLRGDAAGSDEEDDEEDDEEEDDYEEKEEYSGDGEGGHEGPSMIMYSSLPLR</sequence>
<feature type="compositionally biased region" description="Basic residues" evidence="1">
    <location>
        <begin position="175"/>
        <end position="186"/>
    </location>
</feature>
<keyword evidence="3" id="KW-1185">Reference proteome</keyword>
<feature type="compositionally biased region" description="Acidic residues" evidence="1">
    <location>
        <begin position="153"/>
        <end position="168"/>
    </location>
</feature>
<feature type="region of interest" description="Disordered" evidence="1">
    <location>
        <begin position="1"/>
        <end position="186"/>
    </location>
</feature>
<feature type="compositionally biased region" description="Low complexity" evidence="1">
    <location>
        <begin position="12"/>
        <end position="23"/>
    </location>
</feature>
<evidence type="ECO:0000313" key="2">
    <source>
        <dbReference type="EMBL" id="KAK3390463.1"/>
    </source>
</evidence>
<feature type="compositionally biased region" description="Acidic residues" evidence="1">
    <location>
        <begin position="95"/>
        <end position="119"/>
    </location>
</feature>
<protein>
    <submittedName>
        <fullName evidence="2">Uncharacterized protein</fullName>
    </submittedName>
</protein>